<organism evidence="2 3">
    <name type="scientific">Naematelia encephala</name>
    <dbReference type="NCBI Taxonomy" id="71784"/>
    <lineage>
        <taxon>Eukaryota</taxon>
        <taxon>Fungi</taxon>
        <taxon>Dikarya</taxon>
        <taxon>Basidiomycota</taxon>
        <taxon>Agaricomycotina</taxon>
        <taxon>Tremellomycetes</taxon>
        <taxon>Tremellales</taxon>
        <taxon>Naemateliaceae</taxon>
        <taxon>Naematelia</taxon>
    </lineage>
</organism>
<evidence type="ECO:0000313" key="3">
    <source>
        <dbReference type="Proteomes" id="UP000193986"/>
    </source>
</evidence>
<keyword evidence="3" id="KW-1185">Reference proteome</keyword>
<name>A0A1Y2BME7_9TREE</name>
<proteinExistence type="predicted"/>
<feature type="compositionally biased region" description="Polar residues" evidence="1">
    <location>
        <begin position="178"/>
        <end position="188"/>
    </location>
</feature>
<reference evidence="2 3" key="1">
    <citation type="submission" date="2016-07" db="EMBL/GenBank/DDBJ databases">
        <title>Pervasive Adenine N6-methylation of Active Genes in Fungi.</title>
        <authorList>
            <consortium name="DOE Joint Genome Institute"/>
            <person name="Mondo S.J."/>
            <person name="Dannebaum R.O."/>
            <person name="Kuo R.C."/>
            <person name="Labutti K."/>
            <person name="Haridas S."/>
            <person name="Kuo A."/>
            <person name="Salamov A."/>
            <person name="Ahrendt S.R."/>
            <person name="Lipzen A."/>
            <person name="Sullivan W."/>
            <person name="Andreopoulos W.B."/>
            <person name="Clum A."/>
            <person name="Lindquist E."/>
            <person name="Daum C."/>
            <person name="Ramamoorthy G.K."/>
            <person name="Gryganskyi A."/>
            <person name="Culley D."/>
            <person name="Magnuson J.K."/>
            <person name="James T.Y."/>
            <person name="O'Malley M.A."/>
            <person name="Stajich J.E."/>
            <person name="Spatafora J.W."/>
            <person name="Visel A."/>
            <person name="Grigoriev I.V."/>
        </authorList>
    </citation>
    <scope>NUCLEOTIDE SEQUENCE [LARGE SCALE GENOMIC DNA]</scope>
    <source>
        <strain evidence="2 3">68-887.2</strain>
    </source>
</reference>
<dbReference type="Proteomes" id="UP000193986">
    <property type="component" value="Unassembled WGS sequence"/>
</dbReference>
<accession>A0A1Y2BME7</accession>
<feature type="region of interest" description="Disordered" evidence="1">
    <location>
        <begin position="104"/>
        <end position="205"/>
    </location>
</feature>
<feature type="compositionally biased region" description="Gly residues" evidence="1">
    <location>
        <begin position="141"/>
        <end position="151"/>
    </location>
</feature>
<comment type="caution">
    <text evidence="2">The sequence shown here is derived from an EMBL/GenBank/DDBJ whole genome shotgun (WGS) entry which is preliminary data.</text>
</comment>
<dbReference type="InParanoid" id="A0A1Y2BME7"/>
<evidence type="ECO:0000256" key="1">
    <source>
        <dbReference type="SAM" id="MobiDB-lite"/>
    </source>
</evidence>
<dbReference type="AlphaFoldDB" id="A0A1Y2BME7"/>
<sequence length="205" mass="21691">MYLPLTVPCLLDDYLLWVIISIDVQSLAIFAQACHETSSGYQSINRGILCGPGPDDFALVLFGTQGNNVADDMEIEESDAGQPDGFEPAAPIDQVVPDTDFVPTTPTAPAAATATTPATATAPAPVTPPGRSTRSAMLGTLGLGHPGGYEGLTGSEERRQHSAGRLARNEARSDSIIDLSSQSTSYGSSDEDDRRDKHWGRSQGW</sequence>
<gene>
    <name evidence="2" type="ORF">BCR39DRAFT_503096</name>
</gene>
<evidence type="ECO:0000313" key="2">
    <source>
        <dbReference type="EMBL" id="ORY35936.1"/>
    </source>
</evidence>
<feature type="compositionally biased region" description="Low complexity" evidence="1">
    <location>
        <begin position="104"/>
        <end position="124"/>
    </location>
</feature>
<dbReference type="EMBL" id="MCFC01000001">
    <property type="protein sequence ID" value="ORY35936.1"/>
    <property type="molecule type" value="Genomic_DNA"/>
</dbReference>
<protein>
    <submittedName>
        <fullName evidence="2">Uncharacterized protein</fullName>
    </submittedName>
</protein>